<name>A0A540VTM4_9GAMM</name>
<accession>A0A540VTM4</accession>
<sequence>MTVRVKLTEARLRKIAGVQLRPGLQSVTDDQWAAIEKHPIGQAWLETGVLVAVKSKEGGPPAPPSGEATAQQLVADMPEIFDVEALREHAKDSRSTVAKAASDQLAKIEAAKG</sequence>
<comment type="caution">
    <text evidence="1">The sequence shown here is derived from an EMBL/GenBank/DDBJ whole genome shotgun (WGS) entry which is preliminary data.</text>
</comment>
<evidence type="ECO:0000313" key="1">
    <source>
        <dbReference type="EMBL" id="TQE99493.1"/>
    </source>
</evidence>
<protein>
    <recommendedName>
        <fullName evidence="3">Mu-like prophage FluMu N-terminal domain-containing protein</fullName>
    </recommendedName>
</protein>
<proteinExistence type="predicted"/>
<dbReference type="EMBL" id="VIFK01000057">
    <property type="protein sequence ID" value="TQE99493.1"/>
    <property type="molecule type" value="Genomic_DNA"/>
</dbReference>
<reference evidence="1 2" key="1">
    <citation type="submission" date="2019-06" db="EMBL/GenBank/DDBJ databases">
        <title>Metagenome assembled Genome of Spiribacter salinus SL48-SHIP from the microbial mat of Salt Lake 48 (Novosibirsk region, Russia).</title>
        <authorList>
            <person name="Shipova A."/>
            <person name="Rozanov A.S."/>
            <person name="Bryanskaya A.V."/>
            <person name="Peltek S.E."/>
        </authorList>
    </citation>
    <scope>NUCLEOTIDE SEQUENCE [LARGE SCALE GENOMIC DNA]</scope>
    <source>
        <strain evidence="1">SL48-SHIP-2</strain>
    </source>
</reference>
<organism evidence="1 2">
    <name type="scientific">Spiribacter salinus</name>
    <dbReference type="NCBI Taxonomy" id="1335746"/>
    <lineage>
        <taxon>Bacteria</taxon>
        <taxon>Pseudomonadati</taxon>
        <taxon>Pseudomonadota</taxon>
        <taxon>Gammaproteobacteria</taxon>
        <taxon>Chromatiales</taxon>
        <taxon>Ectothiorhodospiraceae</taxon>
        <taxon>Spiribacter</taxon>
    </lineage>
</organism>
<dbReference type="AlphaFoldDB" id="A0A540VTM4"/>
<dbReference type="Proteomes" id="UP000315400">
    <property type="component" value="Unassembled WGS sequence"/>
</dbReference>
<evidence type="ECO:0000313" key="2">
    <source>
        <dbReference type="Proteomes" id="UP000315400"/>
    </source>
</evidence>
<evidence type="ECO:0008006" key="3">
    <source>
        <dbReference type="Google" id="ProtNLM"/>
    </source>
</evidence>
<gene>
    <name evidence="1" type="ORF">FKY71_08280</name>
</gene>